<dbReference type="Proteomes" id="UP000593564">
    <property type="component" value="Unassembled WGS sequence"/>
</dbReference>
<comment type="subcellular location">
    <subcellularLocation>
        <location evidence="2">Cell membrane</location>
        <topology evidence="2">Lipid-anchor</topology>
    </subcellularLocation>
</comment>
<evidence type="ECO:0000256" key="9">
    <source>
        <dbReference type="ARBA" id="ARBA00023288"/>
    </source>
</evidence>
<dbReference type="InterPro" id="IPR011041">
    <property type="entry name" value="Quinoprot_gluc/sorb_DH_b-prop"/>
</dbReference>
<comment type="similarity">
    <text evidence="10">Belongs to the PQQ oxidoreductase GdhB family.</text>
</comment>
<evidence type="ECO:0000256" key="6">
    <source>
        <dbReference type="ARBA" id="ARBA00023002"/>
    </source>
</evidence>
<gene>
    <name evidence="12" type="ORF">HYC85_015527</name>
</gene>
<evidence type="ECO:0000256" key="7">
    <source>
        <dbReference type="ARBA" id="ARBA00023136"/>
    </source>
</evidence>
<evidence type="ECO:0000256" key="5">
    <source>
        <dbReference type="ARBA" id="ARBA00022891"/>
    </source>
</evidence>
<dbReference type="InterPro" id="IPR011042">
    <property type="entry name" value="6-blade_b-propeller_TolB-like"/>
</dbReference>
<comment type="caution">
    <text evidence="12">The sequence shown here is derived from an EMBL/GenBank/DDBJ whole genome shotgun (WGS) entry which is preliminary data.</text>
</comment>
<dbReference type="PANTHER" id="PTHR19328:SF60">
    <property type="entry name" value="HIPL1 PROTEIN-LIKE"/>
    <property type="match status" value="1"/>
</dbReference>
<reference evidence="12 13" key="2">
    <citation type="submission" date="2020-07" db="EMBL/GenBank/DDBJ databases">
        <title>Genome assembly of wild tea tree DASZ reveals pedigree and selection history of tea varieties.</title>
        <authorList>
            <person name="Zhang W."/>
        </authorList>
    </citation>
    <scope>NUCLEOTIDE SEQUENCE [LARGE SCALE GENOMIC DNA]</scope>
    <source>
        <strain evidence="13">cv. G240</strain>
        <tissue evidence="12">Leaf</tissue>
    </source>
</reference>
<dbReference type="EMBL" id="JACBKZ010000007">
    <property type="protein sequence ID" value="KAF5945299.1"/>
    <property type="molecule type" value="Genomic_DNA"/>
</dbReference>
<evidence type="ECO:0000259" key="11">
    <source>
        <dbReference type="Pfam" id="PF07995"/>
    </source>
</evidence>
<evidence type="ECO:0000256" key="1">
    <source>
        <dbReference type="ARBA" id="ARBA00001931"/>
    </source>
</evidence>
<evidence type="ECO:0000256" key="2">
    <source>
        <dbReference type="ARBA" id="ARBA00004193"/>
    </source>
</evidence>
<feature type="domain" description="Glucose/Sorbosone dehydrogenase" evidence="11">
    <location>
        <begin position="181"/>
        <end position="474"/>
    </location>
</feature>
<keyword evidence="3" id="KW-1003">Cell membrane</keyword>
<dbReference type="GO" id="GO:0005886">
    <property type="term" value="C:plasma membrane"/>
    <property type="evidence" value="ECO:0007669"/>
    <property type="project" value="UniProtKB-SubCell"/>
</dbReference>
<dbReference type="PANTHER" id="PTHR19328">
    <property type="entry name" value="HEDGEHOG-INTERACTING PROTEIN"/>
    <property type="match status" value="1"/>
</dbReference>
<dbReference type="FunFam" id="2.120.10.30:FF:000067">
    <property type="entry name" value="HHIP-like 1"/>
    <property type="match status" value="1"/>
</dbReference>
<dbReference type="AlphaFoldDB" id="A0A7J7GX56"/>
<sequence length="609" mass="66343">MVDPPPRSLLPTCDEFAAELFRVESVPRSIPVLCNSTVSANSSFCSNVWDVCQDTSILNSPFATSLQGSTGLPHNSTSAKLTDLWQSKTDFCHAFGGAYNNDSLCFNGKQVSLINVTETPVPPNGLCLEKIGDGQYINMVSHPDGSNRAFFSSLAGKIWLASIPEQDSGKSLGLDQSSPFVDLTDQVHLDTTFGMLGMAFHPNFAQNGRFFASFNCDKVTSPSCSGRCACNSDVNCDPSKLNSSNGATPCQYYSIVAEYTTNGTTSDPSTAKSAKPSEVRRIFTLGLPFTSDHGGQILFGPKDGYLYFMMGDGGSKDDSYNFAQNKKSLLGKIMRLDVDNMPTPAEISELGLWGNYSIPQDNPYSEDKDLRPEIWAMGLRDPWRCSFDSKRPSYFLCADVGQDRYEEVDVITKGGNYGWSVYEGPLFNSQQSLRGNTSANSIDLIFPVVGYNHSSVNHLGSAAISGGYFYRSTTDPCTYLYSDLYAGAIWAAAETPKNSGNFNTSSIPFTCAHDSPMQCPTVPNSAVVALEYVYSFGEDNRKDVFILTSSGVYRVVRPSRCNYTCSKETVTVIGSPVPSPSINSNNVAEIEMEFLILLLSLMVLVGMFL</sequence>
<keyword evidence="4" id="KW-0732">Signal</keyword>
<comment type="cofactor">
    <cofactor evidence="1">
        <name>pyrroloquinoline quinone</name>
        <dbReference type="ChEBI" id="CHEBI:58442"/>
    </cofactor>
</comment>
<keyword evidence="9" id="KW-0449">Lipoprotein</keyword>
<evidence type="ECO:0000256" key="3">
    <source>
        <dbReference type="ARBA" id="ARBA00022475"/>
    </source>
</evidence>
<keyword evidence="8" id="KW-0325">Glycoprotein</keyword>
<evidence type="ECO:0000313" key="12">
    <source>
        <dbReference type="EMBL" id="KAF5945299.1"/>
    </source>
</evidence>
<evidence type="ECO:0000256" key="8">
    <source>
        <dbReference type="ARBA" id="ARBA00023180"/>
    </source>
</evidence>
<dbReference type="Pfam" id="PF07995">
    <property type="entry name" value="GSDH"/>
    <property type="match status" value="1"/>
</dbReference>
<keyword evidence="13" id="KW-1185">Reference proteome</keyword>
<dbReference type="SUPFAM" id="SSF50952">
    <property type="entry name" value="Soluble quinoprotein glucose dehydrogenase"/>
    <property type="match status" value="1"/>
</dbReference>
<keyword evidence="6" id="KW-0560">Oxidoreductase</keyword>
<name>A0A7J7GX56_CAMSI</name>
<reference evidence="13" key="1">
    <citation type="journal article" date="2020" name="Nat. Commun.">
        <title>Genome assembly of wild tea tree DASZ reveals pedigree and selection history of tea varieties.</title>
        <authorList>
            <person name="Zhang W."/>
            <person name="Zhang Y."/>
            <person name="Qiu H."/>
            <person name="Guo Y."/>
            <person name="Wan H."/>
            <person name="Zhang X."/>
            <person name="Scossa F."/>
            <person name="Alseekh S."/>
            <person name="Zhang Q."/>
            <person name="Wang P."/>
            <person name="Xu L."/>
            <person name="Schmidt M.H."/>
            <person name="Jia X."/>
            <person name="Li D."/>
            <person name="Zhu A."/>
            <person name="Guo F."/>
            <person name="Chen W."/>
            <person name="Ni D."/>
            <person name="Usadel B."/>
            <person name="Fernie A.R."/>
            <person name="Wen W."/>
        </authorList>
    </citation>
    <scope>NUCLEOTIDE SEQUENCE [LARGE SCALE GENOMIC DNA]</scope>
    <source>
        <strain evidence="13">cv. G240</strain>
    </source>
</reference>
<dbReference type="GO" id="GO:0016491">
    <property type="term" value="F:oxidoreductase activity"/>
    <property type="evidence" value="ECO:0007669"/>
    <property type="project" value="UniProtKB-KW"/>
</dbReference>
<proteinExistence type="inferred from homology"/>
<evidence type="ECO:0000256" key="10">
    <source>
        <dbReference type="ARBA" id="ARBA00061483"/>
    </source>
</evidence>
<keyword evidence="7" id="KW-0472">Membrane</keyword>
<organism evidence="12 13">
    <name type="scientific">Camellia sinensis</name>
    <name type="common">Tea plant</name>
    <name type="synonym">Thea sinensis</name>
    <dbReference type="NCBI Taxonomy" id="4442"/>
    <lineage>
        <taxon>Eukaryota</taxon>
        <taxon>Viridiplantae</taxon>
        <taxon>Streptophyta</taxon>
        <taxon>Embryophyta</taxon>
        <taxon>Tracheophyta</taxon>
        <taxon>Spermatophyta</taxon>
        <taxon>Magnoliopsida</taxon>
        <taxon>eudicotyledons</taxon>
        <taxon>Gunneridae</taxon>
        <taxon>Pentapetalae</taxon>
        <taxon>asterids</taxon>
        <taxon>Ericales</taxon>
        <taxon>Theaceae</taxon>
        <taxon>Camellia</taxon>
    </lineage>
</organism>
<keyword evidence="5" id="KW-0634">PQQ</keyword>
<dbReference type="Gene3D" id="2.120.10.30">
    <property type="entry name" value="TolB, C-terminal domain"/>
    <property type="match status" value="1"/>
</dbReference>
<protein>
    <recommendedName>
        <fullName evidence="11">Glucose/Sorbosone dehydrogenase domain-containing protein</fullName>
    </recommendedName>
</protein>
<evidence type="ECO:0000313" key="13">
    <source>
        <dbReference type="Proteomes" id="UP000593564"/>
    </source>
</evidence>
<evidence type="ECO:0000256" key="4">
    <source>
        <dbReference type="ARBA" id="ARBA00022729"/>
    </source>
</evidence>
<accession>A0A7J7GX56</accession>
<dbReference type="InterPro" id="IPR012938">
    <property type="entry name" value="Glc/Sorbosone_DH"/>
</dbReference>